<protein>
    <submittedName>
        <fullName evidence="1">Uncharacterized protein</fullName>
    </submittedName>
</protein>
<proteinExistence type="predicted"/>
<organism evidence="1 2">
    <name type="scientific">Lepidopterella palustris CBS 459.81</name>
    <dbReference type="NCBI Taxonomy" id="1314670"/>
    <lineage>
        <taxon>Eukaryota</taxon>
        <taxon>Fungi</taxon>
        <taxon>Dikarya</taxon>
        <taxon>Ascomycota</taxon>
        <taxon>Pezizomycotina</taxon>
        <taxon>Dothideomycetes</taxon>
        <taxon>Pleosporomycetidae</taxon>
        <taxon>Mytilinidiales</taxon>
        <taxon>Argynnaceae</taxon>
        <taxon>Lepidopterella</taxon>
    </lineage>
</organism>
<reference evidence="1 2" key="1">
    <citation type="journal article" date="2016" name="Nat. Commun.">
        <title>Ectomycorrhizal ecology is imprinted in the genome of the dominant symbiotic fungus Cenococcum geophilum.</title>
        <authorList>
            <consortium name="DOE Joint Genome Institute"/>
            <person name="Peter M."/>
            <person name="Kohler A."/>
            <person name="Ohm R.A."/>
            <person name="Kuo A."/>
            <person name="Krutzmann J."/>
            <person name="Morin E."/>
            <person name="Arend M."/>
            <person name="Barry K.W."/>
            <person name="Binder M."/>
            <person name="Choi C."/>
            <person name="Clum A."/>
            <person name="Copeland A."/>
            <person name="Grisel N."/>
            <person name="Haridas S."/>
            <person name="Kipfer T."/>
            <person name="LaButti K."/>
            <person name="Lindquist E."/>
            <person name="Lipzen A."/>
            <person name="Maire R."/>
            <person name="Meier B."/>
            <person name="Mihaltcheva S."/>
            <person name="Molinier V."/>
            <person name="Murat C."/>
            <person name="Poggeler S."/>
            <person name="Quandt C.A."/>
            <person name="Sperisen C."/>
            <person name="Tritt A."/>
            <person name="Tisserant E."/>
            <person name="Crous P.W."/>
            <person name="Henrissat B."/>
            <person name="Nehls U."/>
            <person name="Egli S."/>
            <person name="Spatafora J.W."/>
            <person name="Grigoriev I.V."/>
            <person name="Martin F.M."/>
        </authorList>
    </citation>
    <scope>NUCLEOTIDE SEQUENCE [LARGE SCALE GENOMIC DNA]</scope>
    <source>
        <strain evidence="1 2">CBS 459.81</strain>
    </source>
</reference>
<dbReference type="Proteomes" id="UP000250266">
    <property type="component" value="Unassembled WGS sequence"/>
</dbReference>
<dbReference type="Pfam" id="PF11017">
    <property type="entry name" value="DUF2855"/>
    <property type="match status" value="1"/>
</dbReference>
<accession>A0A8E2E085</accession>
<evidence type="ECO:0000313" key="2">
    <source>
        <dbReference type="Proteomes" id="UP000250266"/>
    </source>
</evidence>
<evidence type="ECO:0000313" key="1">
    <source>
        <dbReference type="EMBL" id="OCK74904.1"/>
    </source>
</evidence>
<name>A0A8E2E085_9PEZI</name>
<dbReference type="EMBL" id="KV745395">
    <property type="protein sequence ID" value="OCK74904.1"/>
    <property type="molecule type" value="Genomic_DNA"/>
</dbReference>
<keyword evidence="2" id="KW-1185">Reference proteome</keyword>
<sequence>MAFQKYELQIIEKSDYSKQHIVSFQGPLPSLAASSIRVQSTVIGLTTNNISYARLGDMPGRNFYAAHPLPFKEGPYSDFTKYARISAWGTGLVIDSTVDFIPTGTKLWGYLPIASLPVDKVVEQSSAKNIIIETSEFRKAVMPVYNYYFVLDKAHAESAKFQGYSALLRQLFETSYALNRLVFAWDPKIAPVNPAGLSPPPHLDTWTKESANLHDATVVIMPASSKTAFSLAYMLRYVRPKGEQPRAIVGVSSAASRSFVEETKAYNTVTLYDAAESEPSKLVQELGLSATSKIVLADFGAREGFKDLWRRKLDAISNNVLFLRVGTAIPERIDPEEDAARGAKEMANLKPNSYPSNTSTQRDAGMKYYGEAEYLEAVDREFDNFIEYPGVQALKLVWGEGMKGPDGVEGGWNRICSGSLGAAEGLVYRLS</sequence>
<gene>
    <name evidence="1" type="ORF">K432DRAFT_386526</name>
</gene>
<dbReference type="AlphaFoldDB" id="A0A8E2E085"/>
<dbReference type="InterPro" id="IPR021276">
    <property type="entry name" value="DUF2855"/>
</dbReference>
<dbReference type="OrthoDB" id="192702at2759"/>